<name>K2G0E4_9BACT</name>
<reference evidence="1" key="1">
    <citation type="journal article" date="2012" name="Science">
        <title>Fermentation, hydrogen, and sulfur metabolism in multiple uncultivated bacterial phyla.</title>
        <authorList>
            <person name="Wrighton K.C."/>
            <person name="Thomas B.C."/>
            <person name="Sharon I."/>
            <person name="Miller C.S."/>
            <person name="Castelle C.J."/>
            <person name="VerBerkmoes N.C."/>
            <person name="Wilkins M.J."/>
            <person name="Hettich R.L."/>
            <person name="Lipton M.S."/>
            <person name="Williams K.H."/>
            <person name="Long P.E."/>
            <person name="Banfield J.F."/>
        </authorList>
    </citation>
    <scope>NUCLEOTIDE SEQUENCE [LARGE SCALE GENOMIC DNA]</scope>
</reference>
<gene>
    <name evidence="1" type="ORF">ACD_3C00185G0002</name>
</gene>
<dbReference type="EMBL" id="AMFJ01000459">
    <property type="protein sequence ID" value="EKE27622.1"/>
    <property type="molecule type" value="Genomic_DNA"/>
</dbReference>
<sequence>MWEKIDGINEKVEAWKEAVTSAITWLKNLMMKNANSEWEKIWKWMQGLIQRQAIKTMNNRHEAQDSIRRAFNFPQS</sequence>
<proteinExistence type="predicted"/>
<dbReference type="AlphaFoldDB" id="K2G0E4"/>
<organism evidence="1">
    <name type="scientific">uncultured bacterium</name>
    <name type="common">gcode 4</name>
    <dbReference type="NCBI Taxonomy" id="1234023"/>
    <lineage>
        <taxon>Bacteria</taxon>
        <taxon>environmental samples</taxon>
    </lineage>
</organism>
<comment type="caution">
    <text evidence="1">The sequence shown here is derived from an EMBL/GenBank/DDBJ whole genome shotgun (WGS) entry which is preliminary data.</text>
</comment>
<evidence type="ECO:0000313" key="1">
    <source>
        <dbReference type="EMBL" id="EKE27622.1"/>
    </source>
</evidence>
<accession>K2G0E4</accession>
<protein>
    <submittedName>
        <fullName evidence="1">Uncharacterized protein</fullName>
    </submittedName>
</protein>